<dbReference type="Proteomes" id="UP000003751">
    <property type="component" value="Unassembled WGS sequence"/>
</dbReference>
<reference evidence="1 2" key="1">
    <citation type="journal article" date="2014" name="ISME J.">
        <title>Trehalose/2-sulfotrehalose biosynthesis and glycine-betaine uptake are widely spread mechanisms for osmoadaptation in the Halobacteriales.</title>
        <authorList>
            <person name="Youssef N.H."/>
            <person name="Savage-Ashlock K.N."/>
            <person name="McCully A.L."/>
            <person name="Luedtke B."/>
            <person name="Shaw E.I."/>
            <person name="Hoff W.D."/>
            <person name="Elshahed M.S."/>
        </authorList>
    </citation>
    <scope>NUCLEOTIDE SEQUENCE [LARGE SCALE GENOMIC DNA]</scope>
    <source>
        <strain evidence="1 2">DX253</strain>
    </source>
</reference>
<dbReference type="AlphaFoldDB" id="E7QWR2"/>
<evidence type="ECO:0000313" key="2">
    <source>
        <dbReference type="Proteomes" id="UP000003751"/>
    </source>
</evidence>
<gene>
    <name evidence="1" type="ORF">ZOD2009_16251</name>
</gene>
<proteinExistence type="predicted"/>
<sequence length="45" mass="4534">MVLSQKSTAVVCAEVTGIVGKEIGIGSATGQIRHTFSATSLVAQS</sequence>
<dbReference type="EMBL" id="AEMG01000018">
    <property type="protein sequence ID" value="EFW91158.1"/>
    <property type="molecule type" value="Genomic_DNA"/>
</dbReference>
<name>E7QWR2_HALPU</name>
<protein>
    <submittedName>
        <fullName evidence="1">Uncharacterized protein</fullName>
    </submittedName>
</protein>
<organism evidence="1 2">
    <name type="scientific">Haladaptatus paucihalophilus DX253</name>
    <dbReference type="NCBI Taxonomy" id="797209"/>
    <lineage>
        <taxon>Archaea</taxon>
        <taxon>Methanobacteriati</taxon>
        <taxon>Methanobacteriota</taxon>
        <taxon>Stenosarchaea group</taxon>
        <taxon>Halobacteria</taxon>
        <taxon>Halobacteriales</taxon>
        <taxon>Haladaptataceae</taxon>
        <taxon>Haladaptatus</taxon>
    </lineage>
</organism>
<comment type="caution">
    <text evidence="1">The sequence shown here is derived from an EMBL/GenBank/DDBJ whole genome shotgun (WGS) entry which is preliminary data.</text>
</comment>
<accession>E7QWR2</accession>
<evidence type="ECO:0000313" key="1">
    <source>
        <dbReference type="EMBL" id="EFW91158.1"/>
    </source>
</evidence>